<evidence type="ECO:0000313" key="2">
    <source>
        <dbReference type="Proteomes" id="UP000469159"/>
    </source>
</evidence>
<gene>
    <name evidence="1" type="ORF">GRI75_09970</name>
</gene>
<comment type="caution">
    <text evidence="1">The sequence shown here is derived from an EMBL/GenBank/DDBJ whole genome shotgun (WGS) entry which is preliminary data.</text>
</comment>
<dbReference type="AlphaFoldDB" id="A0A6I4UYD5"/>
<dbReference type="Proteomes" id="UP000469159">
    <property type="component" value="Unassembled WGS sequence"/>
</dbReference>
<dbReference type="Pfam" id="PF08837">
    <property type="entry name" value="DUF1810"/>
    <property type="match status" value="1"/>
</dbReference>
<dbReference type="OrthoDB" id="9801870at2"/>
<dbReference type="Gene3D" id="1.25.40.380">
    <property type="entry name" value="Protein of unknown function DUF1810"/>
    <property type="match status" value="1"/>
</dbReference>
<dbReference type="SUPFAM" id="SSF140736">
    <property type="entry name" value="Rv1873-like"/>
    <property type="match status" value="1"/>
</dbReference>
<dbReference type="RefSeq" id="WP_160746825.1">
    <property type="nucleotide sequence ID" value="NZ_WTYK01000005.1"/>
</dbReference>
<name>A0A6I4UYD5_9SPHN</name>
<protein>
    <submittedName>
        <fullName evidence="1">DUF1810 family protein</fullName>
    </submittedName>
</protein>
<dbReference type="InterPro" id="IPR014937">
    <property type="entry name" value="DUF1810"/>
</dbReference>
<dbReference type="EMBL" id="WTYK01000005">
    <property type="protein sequence ID" value="MXP41965.1"/>
    <property type="molecule type" value="Genomic_DNA"/>
</dbReference>
<dbReference type="InterPro" id="IPR036287">
    <property type="entry name" value="Rv1873-like_sf"/>
</dbReference>
<proteinExistence type="predicted"/>
<dbReference type="PIRSF" id="PIRSF008546">
    <property type="entry name" value="UCP008546"/>
    <property type="match status" value="1"/>
</dbReference>
<evidence type="ECO:0000313" key="1">
    <source>
        <dbReference type="EMBL" id="MXP41965.1"/>
    </source>
</evidence>
<organism evidence="1 2">
    <name type="scientific">Croceibacterium soli</name>
    <dbReference type="NCBI Taxonomy" id="1739690"/>
    <lineage>
        <taxon>Bacteria</taxon>
        <taxon>Pseudomonadati</taxon>
        <taxon>Pseudomonadota</taxon>
        <taxon>Alphaproteobacteria</taxon>
        <taxon>Sphingomonadales</taxon>
        <taxon>Erythrobacteraceae</taxon>
        <taxon>Croceibacterium</taxon>
    </lineage>
</organism>
<sequence length="136" mass="15213">MPLDRFIEAQAPAYHRALAELRGGAKQSHWMWFIFPQISGLGRSPTAQFYAIADRAEAHAYLAHPVLGRRLRECTDAMLAWGGRKSAEAILGPIDAQKFRSSMTLFEAVAEDDDRFAQALEAFYAGTRDQATLDRL</sequence>
<reference evidence="1 2" key="1">
    <citation type="submission" date="2019-12" db="EMBL/GenBank/DDBJ databases">
        <title>Genomic-based taxomic classification of the family Erythrobacteraceae.</title>
        <authorList>
            <person name="Xu L."/>
        </authorList>
    </citation>
    <scope>NUCLEOTIDE SEQUENCE [LARGE SCALE GENOMIC DNA]</scope>
    <source>
        <strain evidence="1 2">MCCC 1K02066</strain>
    </source>
</reference>
<accession>A0A6I4UYD5</accession>
<keyword evidence="2" id="KW-1185">Reference proteome</keyword>